<gene>
    <name evidence="2" type="ORF">FF36_01887</name>
</gene>
<feature type="region of interest" description="Disordered" evidence="1">
    <location>
        <begin position="130"/>
        <end position="160"/>
    </location>
</feature>
<evidence type="ECO:0000313" key="3">
    <source>
        <dbReference type="Proteomes" id="UP000032545"/>
    </source>
</evidence>
<sequence length="243" mass="25935">MATLPGHSPKAVPAVVNGSGDFGPRRGSGLSIAQLAGRARAEHADPLRAQVMADPKIRNPEGFLIWLGRRKGGLNSHKGRSRHPGVGTRRLAGHDPSSVHAAPRAHRGGGDAPTMRLSRTDIGRALHGAAPTLVLPRETSRSAPKTLRPLSPPRPAVQDAPTVALRRPPAREADTVALKLPMSQAARATRAKPGGQWNALAVIPRTPEPEPVKLPPELAKLRVGNVKIHKKTKISKAWRLGRR</sequence>
<dbReference type="EMBL" id="JYFN01000011">
    <property type="protein sequence ID" value="KJE23702.1"/>
    <property type="molecule type" value="Genomic_DNA"/>
</dbReference>
<dbReference type="AlphaFoldDB" id="A0A0D8BJY5"/>
<dbReference type="Proteomes" id="UP000032545">
    <property type="component" value="Unassembled WGS sequence"/>
</dbReference>
<accession>A0A0D8BJY5</accession>
<comment type="caution">
    <text evidence="2">The sequence shown here is derived from an EMBL/GenBank/DDBJ whole genome shotgun (WGS) entry which is preliminary data.</text>
</comment>
<dbReference type="OrthoDB" id="10005015at2"/>
<name>A0A0D8BJY5_9ACTN</name>
<reference evidence="3" key="1">
    <citation type="submission" date="2015-02" db="EMBL/GenBank/DDBJ databases">
        <title>Draft Genome of Frankia sp. CpI1-S.</title>
        <authorList>
            <person name="Oshone R.T."/>
            <person name="Ngom M."/>
            <person name="Ghodhbane-Gtari F."/>
            <person name="Gtari M."/>
            <person name="Morris K."/>
            <person name="Thomas K."/>
            <person name="Sen A."/>
            <person name="Tisa L.S."/>
        </authorList>
    </citation>
    <scope>NUCLEOTIDE SEQUENCE [LARGE SCALE GENOMIC DNA]</scope>
    <source>
        <strain evidence="3">CpI1-S</strain>
    </source>
</reference>
<dbReference type="RefSeq" id="WP_044884573.1">
    <property type="nucleotide sequence ID" value="NZ_JYFN01000011.1"/>
</dbReference>
<evidence type="ECO:0000256" key="1">
    <source>
        <dbReference type="SAM" id="MobiDB-lite"/>
    </source>
</evidence>
<dbReference type="PATRIC" id="fig|1502723.3.peg.615"/>
<proteinExistence type="predicted"/>
<protein>
    <submittedName>
        <fullName evidence="2">Uncharacterized protein</fullName>
    </submittedName>
</protein>
<keyword evidence="3" id="KW-1185">Reference proteome</keyword>
<reference evidence="2 3" key="2">
    <citation type="journal article" date="2016" name="Genome Announc.">
        <title>Permanent Draft Genome Sequences for Two Variants of Frankia sp. Strain CpI1, the First Frankia Strain Isolated from Root Nodules of Comptonia peregrina.</title>
        <authorList>
            <person name="Oshone R."/>
            <person name="Hurst S.G.IV."/>
            <person name="Abebe-Akele F."/>
            <person name="Simpson S."/>
            <person name="Morris K."/>
            <person name="Thomas W.K."/>
            <person name="Tisa L.S."/>
        </authorList>
    </citation>
    <scope>NUCLEOTIDE SEQUENCE [LARGE SCALE GENOMIC DNA]</scope>
    <source>
        <strain evidence="3">CpI1-S</strain>
    </source>
</reference>
<evidence type="ECO:0000313" key="2">
    <source>
        <dbReference type="EMBL" id="KJE23702.1"/>
    </source>
</evidence>
<feature type="compositionally biased region" description="Basic residues" evidence="1">
    <location>
        <begin position="73"/>
        <end position="83"/>
    </location>
</feature>
<organism evidence="2 3">
    <name type="scientific">Frankia torreyi</name>
    <dbReference type="NCBI Taxonomy" id="1856"/>
    <lineage>
        <taxon>Bacteria</taxon>
        <taxon>Bacillati</taxon>
        <taxon>Actinomycetota</taxon>
        <taxon>Actinomycetes</taxon>
        <taxon>Frankiales</taxon>
        <taxon>Frankiaceae</taxon>
        <taxon>Frankia</taxon>
    </lineage>
</organism>
<feature type="region of interest" description="Disordered" evidence="1">
    <location>
        <begin position="73"/>
        <end position="114"/>
    </location>
</feature>
<feature type="region of interest" description="Disordered" evidence="1">
    <location>
        <begin position="1"/>
        <end position="23"/>
    </location>
</feature>